<dbReference type="Pfam" id="PF08808">
    <property type="entry name" value="RES"/>
    <property type="match status" value="1"/>
</dbReference>
<dbReference type="EMBL" id="CP016286">
    <property type="protein sequence ID" value="ANP88545.1"/>
    <property type="molecule type" value="Genomic_DNA"/>
</dbReference>
<dbReference type="Proteomes" id="UP000092691">
    <property type="component" value="Chromosome"/>
</dbReference>
<dbReference type="AlphaFoldDB" id="A0A1B1CFJ9"/>
<reference evidence="2 3" key="1">
    <citation type="submission" date="2016-06" db="EMBL/GenBank/DDBJ databases">
        <title>Microsymbionts genomes from the relict species Vavilovia formosa.</title>
        <authorList>
            <person name="Chirak E."/>
            <person name="Kimeklis A."/>
            <person name="Andronov E."/>
        </authorList>
    </citation>
    <scope>NUCLEOTIDE SEQUENCE [LARGE SCALE GENOMIC DNA]</scope>
    <source>
        <strain evidence="2 3">Vaf10</strain>
    </source>
</reference>
<gene>
    <name evidence="2" type="ORF">BA011_24235</name>
</gene>
<evidence type="ECO:0000259" key="1">
    <source>
        <dbReference type="SMART" id="SM00953"/>
    </source>
</evidence>
<dbReference type="InterPro" id="IPR014914">
    <property type="entry name" value="RES_dom"/>
</dbReference>
<sequence>MILWRISNYADLSGRGGLLAPGRWHHQGIPVVYCCDHPSTALLEILVQVDLHQIPRDFQLLKIHCPDDIEAFDIGIDPAAINQTSLTRDRGSKLLEDNDFCLLRVPSAIMPEAANILINPRHPDASRLTIEKAIRYPFDSRLLR</sequence>
<accession>A0A1B1CFJ9</accession>
<evidence type="ECO:0000313" key="3">
    <source>
        <dbReference type="Proteomes" id="UP000092691"/>
    </source>
</evidence>
<organism evidence="2 3">
    <name type="scientific">Rhizobium leguminosarum</name>
    <dbReference type="NCBI Taxonomy" id="384"/>
    <lineage>
        <taxon>Bacteria</taxon>
        <taxon>Pseudomonadati</taxon>
        <taxon>Pseudomonadota</taxon>
        <taxon>Alphaproteobacteria</taxon>
        <taxon>Hyphomicrobiales</taxon>
        <taxon>Rhizobiaceae</taxon>
        <taxon>Rhizobium/Agrobacterium group</taxon>
        <taxon>Rhizobium</taxon>
    </lineage>
</organism>
<dbReference type="SMART" id="SM00953">
    <property type="entry name" value="RES"/>
    <property type="match status" value="1"/>
</dbReference>
<dbReference type="OrthoDB" id="9789501at2"/>
<evidence type="ECO:0000313" key="2">
    <source>
        <dbReference type="EMBL" id="ANP88545.1"/>
    </source>
</evidence>
<proteinExistence type="predicted"/>
<feature type="domain" description="RES" evidence="1">
    <location>
        <begin position="11"/>
        <end position="132"/>
    </location>
</feature>
<dbReference type="RefSeq" id="WP_065282312.1">
    <property type="nucleotide sequence ID" value="NZ_CP016286.1"/>
</dbReference>
<name>A0A1B1CFJ9_RHILE</name>
<protein>
    <recommendedName>
        <fullName evidence="1">RES domain-containing protein</fullName>
    </recommendedName>
</protein>